<dbReference type="Proteomes" id="UP001347796">
    <property type="component" value="Unassembled WGS sequence"/>
</dbReference>
<name>A0AAN8JLV1_PATCE</name>
<gene>
    <name evidence="2" type="ORF">SNE40_012506</name>
</gene>
<accession>A0AAN8JLV1</accession>
<organism evidence="2 3">
    <name type="scientific">Patella caerulea</name>
    <name type="common">Rayed Mediterranean limpet</name>
    <dbReference type="NCBI Taxonomy" id="87958"/>
    <lineage>
        <taxon>Eukaryota</taxon>
        <taxon>Metazoa</taxon>
        <taxon>Spiralia</taxon>
        <taxon>Lophotrochozoa</taxon>
        <taxon>Mollusca</taxon>
        <taxon>Gastropoda</taxon>
        <taxon>Patellogastropoda</taxon>
        <taxon>Patelloidea</taxon>
        <taxon>Patellidae</taxon>
        <taxon>Patella</taxon>
    </lineage>
</organism>
<evidence type="ECO:0000313" key="3">
    <source>
        <dbReference type="Proteomes" id="UP001347796"/>
    </source>
</evidence>
<keyword evidence="1" id="KW-0812">Transmembrane</keyword>
<keyword evidence="1" id="KW-0472">Membrane</keyword>
<protein>
    <submittedName>
        <fullName evidence="2">Uncharacterized protein</fullName>
    </submittedName>
</protein>
<dbReference type="EMBL" id="JAZGQO010000008">
    <property type="protein sequence ID" value="KAK6180332.1"/>
    <property type="molecule type" value="Genomic_DNA"/>
</dbReference>
<sequence length="214" mass="23831">MNQTEADKEALRQKRLLGFQKLRSVSFLQIVLGMVSVIIGAIALYFTSANLALPYAAAVPVWMGILVILCGILGLLAGKNGATETEVSIKTKSFVICYFVICLIMVTFCILGALVEIVGIVFCTQAVTTEVYQLCLPNRTGNLTMAVFGMIIMFVLFIFSIMGTCFFCLYGRSLGFKNRYDYALERGYEMAQMQQRKQQQQQVQDGGYTNWGKI</sequence>
<keyword evidence="3" id="KW-1185">Reference proteome</keyword>
<reference evidence="2 3" key="1">
    <citation type="submission" date="2024-01" db="EMBL/GenBank/DDBJ databases">
        <title>The genome of the rayed Mediterranean limpet Patella caerulea (Linnaeus, 1758).</title>
        <authorList>
            <person name="Anh-Thu Weber A."/>
            <person name="Halstead-Nussloch G."/>
        </authorList>
    </citation>
    <scope>NUCLEOTIDE SEQUENCE [LARGE SCALE GENOMIC DNA]</scope>
    <source>
        <strain evidence="2">AATW-2023a</strain>
        <tissue evidence="2">Whole specimen</tissue>
    </source>
</reference>
<dbReference type="AlphaFoldDB" id="A0AAN8JLV1"/>
<dbReference type="PANTHER" id="PTHR23320:SF130">
    <property type="entry name" value="TRANSMEMBRANE PROTEIN 212"/>
    <property type="match status" value="1"/>
</dbReference>
<feature type="transmembrane region" description="Helical" evidence="1">
    <location>
        <begin position="147"/>
        <end position="170"/>
    </location>
</feature>
<proteinExistence type="predicted"/>
<feature type="transmembrane region" description="Helical" evidence="1">
    <location>
        <begin position="52"/>
        <end position="76"/>
    </location>
</feature>
<dbReference type="InterPro" id="IPR030417">
    <property type="entry name" value="MS4A"/>
</dbReference>
<evidence type="ECO:0000256" key="1">
    <source>
        <dbReference type="SAM" id="Phobius"/>
    </source>
</evidence>
<feature type="transmembrane region" description="Helical" evidence="1">
    <location>
        <begin position="96"/>
        <end position="127"/>
    </location>
</feature>
<feature type="transmembrane region" description="Helical" evidence="1">
    <location>
        <begin position="25"/>
        <end position="46"/>
    </location>
</feature>
<comment type="caution">
    <text evidence="2">The sequence shown here is derived from an EMBL/GenBank/DDBJ whole genome shotgun (WGS) entry which is preliminary data.</text>
</comment>
<evidence type="ECO:0000313" key="2">
    <source>
        <dbReference type="EMBL" id="KAK6180332.1"/>
    </source>
</evidence>
<keyword evidence="1" id="KW-1133">Transmembrane helix</keyword>
<dbReference type="PANTHER" id="PTHR23320">
    <property type="entry name" value="MEMBRANE-SPANNING 4-DOMAINS SUBFAMILY A MS4A -RELATED"/>
    <property type="match status" value="1"/>
</dbReference>